<dbReference type="SUPFAM" id="SSF57783">
    <property type="entry name" value="Zinc beta-ribbon"/>
    <property type="match status" value="2"/>
</dbReference>
<evidence type="ECO:0000256" key="3">
    <source>
        <dbReference type="ARBA" id="ARBA00022833"/>
    </source>
</evidence>
<dbReference type="GO" id="GO:0006367">
    <property type="term" value="P:transcription initiation at RNA polymerase II promoter"/>
    <property type="evidence" value="ECO:0007669"/>
    <property type="project" value="TreeGrafter"/>
</dbReference>
<dbReference type="PROSITE" id="PS51133">
    <property type="entry name" value="ZF_TFIIS_2"/>
    <property type="match status" value="1"/>
</dbReference>
<keyword evidence="7" id="KW-1185">Reference proteome</keyword>
<dbReference type="GO" id="GO:0006283">
    <property type="term" value="P:transcription-coupled nucleotide-excision repair"/>
    <property type="evidence" value="ECO:0007669"/>
    <property type="project" value="TreeGrafter"/>
</dbReference>
<dbReference type="CDD" id="cd10508">
    <property type="entry name" value="Zn-ribbon_RPB9"/>
    <property type="match status" value="1"/>
</dbReference>
<name>A0AB34JF46_PRYPA</name>
<dbReference type="AlphaFoldDB" id="A0AB34JF46"/>
<evidence type="ECO:0000313" key="7">
    <source>
        <dbReference type="Proteomes" id="UP001515480"/>
    </source>
</evidence>
<accession>A0AB34JF46</accession>
<evidence type="ECO:0000259" key="5">
    <source>
        <dbReference type="PROSITE" id="PS51133"/>
    </source>
</evidence>
<keyword evidence="2 4" id="KW-0863">Zinc-finger</keyword>
<reference evidence="6 7" key="1">
    <citation type="journal article" date="2024" name="Science">
        <title>Giant polyketide synthase enzymes in the biosynthesis of giant marine polyether toxins.</title>
        <authorList>
            <person name="Fallon T.R."/>
            <person name="Shende V.V."/>
            <person name="Wierzbicki I.H."/>
            <person name="Pendleton A.L."/>
            <person name="Watervoot N.F."/>
            <person name="Auber R.P."/>
            <person name="Gonzalez D.J."/>
            <person name="Wisecaver J.H."/>
            <person name="Moore B.S."/>
        </authorList>
    </citation>
    <scope>NUCLEOTIDE SEQUENCE [LARGE SCALE GENOMIC DNA]</scope>
    <source>
        <strain evidence="6 7">12B1</strain>
    </source>
</reference>
<gene>
    <name evidence="6" type="ORF">AB1Y20_023328</name>
</gene>
<evidence type="ECO:0000313" key="6">
    <source>
        <dbReference type="EMBL" id="KAL1519822.1"/>
    </source>
</evidence>
<organism evidence="6 7">
    <name type="scientific">Prymnesium parvum</name>
    <name type="common">Toxic golden alga</name>
    <dbReference type="NCBI Taxonomy" id="97485"/>
    <lineage>
        <taxon>Eukaryota</taxon>
        <taxon>Haptista</taxon>
        <taxon>Haptophyta</taxon>
        <taxon>Prymnesiophyceae</taxon>
        <taxon>Prymnesiales</taxon>
        <taxon>Prymnesiaceae</taxon>
        <taxon>Prymnesium</taxon>
    </lineage>
</organism>
<dbReference type="InterPro" id="IPR001222">
    <property type="entry name" value="Znf_TFIIS"/>
</dbReference>
<dbReference type="PANTHER" id="PTHR11239">
    <property type="entry name" value="DNA-DIRECTED RNA POLYMERASE"/>
    <property type="match status" value="1"/>
</dbReference>
<dbReference type="GO" id="GO:0008270">
    <property type="term" value="F:zinc ion binding"/>
    <property type="evidence" value="ECO:0007669"/>
    <property type="project" value="UniProtKB-KW"/>
</dbReference>
<comment type="caution">
    <text evidence="6">The sequence shown here is derived from an EMBL/GenBank/DDBJ whole genome shotgun (WGS) entry which is preliminary data.</text>
</comment>
<dbReference type="GO" id="GO:0003899">
    <property type="term" value="F:DNA-directed RNA polymerase activity"/>
    <property type="evidence" value="ECO:0007669"/>
    <property type="project" value="InterPro"/>
</dbReference>
<evidence type="ECO:0000256" key="4">
    <source>
        <dbReference type="PROSITE-ProRule" id="PRU00472"/>
    </source>
</evidence>
<dbReference type="EMBL" id="JBGBPQ010000009">
    <property type="protein sequence ID" value="KAL1519822.1"/>
    <property type="molecule type" value="Genomic_DNA"/>
</dbReference>
<evidence type="ECO:0000256" key="1">
    <source>
        <dbReference type="ARBA" id="ARBA00022723"/>
    </source>
</evidence>
<keyword evidence="3" id="KW-0862">Zinc</keyword>
<dbReference type="Proteomes" id="UP001515480">
    <property type="component" value="Unassembled WGS sequence"/>
</dbReference>
<protein>
    <recommendedName>
        <fullName evidence="5">TFIIS-type domain-containing protein</fullName>
    </recommendedName>
</protein>
<dbReference type="GO" id="GO:0003676">
    <property type="term" value="F:nucleic acid binding"/>
    <property type="evidence" value="ECO:0007669"/>
    <property type="project" value="InterPro"/>
</dbReference>
<proteinExistence type="predicted"/>
<dbReference type="InterPro" id="IPR034012">
    <property type="entry name" value="Zn_ribbon_RPB9_C"/>
</dbReference>
<dbReference type="Pfam" id="PF01096">
    <property type="entry name" value="Zn_ribbon_TFIIS"/>
    <property type="match status" value="1"/>
</dbReference>
<dbReference type="GO" id="GO:0001193">
    <property type="term" value="P:maintenance of transcriptional fidelity during transcription elongation by RNA polymerase II"/>
    <property type="evidence" value="ECO:0007669"/>
    <property type="project" value="TreeGrafter"/>
</dbReference>
<dbReference type="InterPro" id="IPR012164">
    <property type="entry name" value="Rpa12/Rpb9/Rpc10/TFS"/>
</dbReference>
<keyword evidence="1" id="KW-0479">Metal-binding</keyword>
<dbReference type="GO" id="GO:0005665">
    <property type="term" value="C:RNA polymerase II, core complex"/>
    <property type="evidence" value="ECO:0007669"/>
    <property type="project" value="TreeGrafter"/>
</dbReference>
<dbReference type="PANTHER" id="PTHR11239:SF1">
    <property type="entry name" value="DNA-DIRECTED RNA POLYMERASE II SUBUNIT RPB9"/>
    <property type="match status" value="1"/>
</dbReference>
<feature type="domain" description="TFIIS-type" evidence="5">
    <location>
        <begin position="113"/>
        <end position="152"/>
    </location>
</feature>
<evidence type="ECO:0000256" key="2">
    <source>
        <dbReference type="ARBA" id="ARBA00022771"/>
    </source>
</evidence>
<sequence length="153" mass="17250">MALRLRGGGGNDRIPGQEEVVEYASVGRSRVRTIKFNDDPGREPPFWVCDDCGNMLLPKEDVHSRKLKRLCRICHATTDAENNLVYVNDLRPRSRTTDAGSDVTKDPTLPRAMNTLCASCGFTESVFFQAPMKGDEGMKLIFMCLRCSYNWLQ</sequence>
<dbReference type="Gene3D" id="2.20.25.10">
    <property type="match status" value="2"/>
</dbReference>